<dbReference type="SUPFAM" id="SSF49785">
    <property type="entry name" value="Galactose-binding domain-like"/>
    <property type="match status" value="1"/>
</dbReference>
<accession>A0ABU7PK86</accession>
<organism evidence="3 4">
    <name type="scientific">Actinacidiphila polyblastidii</name>
    <dbReference type="NCBI Taxonomy" id="3110430"/>
    <lineage>
        <taxon>Bacteria</taxon>
        <taxon>Bacillati</taxon>
        <taxon>Actinomycetota</taxon>
        <taxon>Actinomycetes</taxon>
        <taxon>Kitasatosporales</taxon>
        <taxon>Streptomycetaceae</taxon>
        <taxon>Actinacidiphila</taxon>
    </lineage>
</organism>
<proteinExistence type="predicted"/>
<dbReference type="InterPro" id="IPR013320">
    <property type="entry name" value="ConA-like_dom_sf"/>
</dbReference>
<dbReference type="Proteomes" id="UP001344658">
    <property type="component" value="Unassembled WGS sequence"/>
</dbReference>
<sequence>MARRSRSRRRLVVSAVASAIVAGAAVIGVPGSAQAADVEITPSASGVTASTDDGDVPGNVVDNSYATRWSGQGHGAWLQLDLSAVHTVTHVKMAVYKGDTRKNVFQLQYWDGVTWQSVYSGHTSGSSTGLESFSFSAVQTSKVRYVGDGYTLDSDGSAGEWNSLTEVEVWGGPATGGGGVGTLPGQALDLTNWKETLPTGPTEDPTEISQPQLATYDDAPYFTVAPGGKAVQFRAGVNGVTTSGSGYPRSELREMTNSGASEASWSSTSGTSTFVVDEAFTHLPNTKPQVVGLQIHNSSDDISVFRLEGSNLYVTDGNDTHHKLVTSSYTLGTEYEAKFVVVGGQIKAYYNGTLETTISYSGSGNYFKTGAYVQANCSNSSPCSDSNYGEVDVYSATVSHT</sequence>
<gene>
    <name evidence="3" type="ORF">V2S66_30320</name>
</gene>
<feature type="chain" id="PRO_5046355398" evidence="1">
    <location>
        <begin position="36"/>
        <end position="401"/>
    </location>
</feature>
<protein>
    <submittedName>
        <fullName evidence="3">Polysaccharide lyase family 7 protein</fullName>
    </submittedName>
</protein>
<dbReference type="PROSITE" id="PS50022">
    <property type="entry name" value="FA58C_3"/>
    <property type="match status" value="1"/>
</dbReference>
<dbReference type="Gene3D" id="2.60.120.200">
    <property type="match status" value="1"/>
</dbReference>
<comment type="caution">
    <text evidence="3">The sequence shown here is derived from an EMBL/GenBank/DDBJ whole genome shotgun (WGS) entry which is preliminary data.</text>
</comment>
<evidence type="ECO:0000256" key="1">
    <source>
        <dbReference type="SAM" id="SignalP"/>
    </source>
</evidence>
<dbReference type="GO" id="GO:0016829">
    <property type="term" value="F:lyase activity"/>
    <property type="evidence" value="ECO:0007669"/>
    <property type="project" value="UniProtKB-KW"/>
</dbReference>
<name>A0ABU7PK86_9ACTN</name>
<dbReference type="Gene3D" id="2.60.120.260">
    <property type="entry name" value="Galactose-binding domain-like"/>
    <property type="match status" value="1"/>
</dbReference>
<reference evidence="3 4" key="1">
    <citation type="submission" date="2023-12" db="EMBL/GenBank/DDBJ databases">
        <title>Streptomyces sp. V4-01.</title>
        <authorList>
            <person name="Somphong A."/>
            <person name="Phongsopitanun W."/>
        </authorList>
    </citation>
    <scope>NUCLEOTIDE SEQUENCE [LARGE SCALE GENOMIC DNA]</scope>
    <source>
        <strain evidence="3 4">V4-01</strain>
    </source>
</reference>
<evidence type="ECO:0000313" key="3">
    <source>
        <dbReference type="EMBL" id="MEE4546248.1"/>
    </source>
</evidence>
<keyword evidence="3" id="KW-0456">Lyase</keyword>
<dbReference type="Pfam" id="PF22633">
    <property type="entry name" value="F5_F8_type_C_2"/>
    <property type="match status" value="1"/>
</dbReference>
<keyword evidence="4" id="KW-1185">Reference proteome</keyword>
<feature type="signal peptide" evidence="1">
    <location>
        <begin position="1"/>
        <end position="35"/>
    </location>
</feature>
<evidence type="ECO:0000259" key="2">
    <source>
        <dbReference type="PROSITE" id="PS50022"/>
    </source>
</evidence>
<dbReference type="InterPro" id="IPR006311">
    <property type="entry name" value="TAT_signal"/>
</dbReference>
<dbReference type="Pfam" id="PF08787">
    <property type="entry name" value="Alginate_lyase2"/>
    <property type="match status" value="1"/>
</dbReference>
<dbReference type="InterPro" id="IPR008979">
    <property type="entry name" value="Galactose-bd-like_sf"/>
</dbReference>
<dbReference type="InterPro" id="IPR000421">
    <property type="entry name" value="FA58C"/>
</dbReference>
<dbReference type="RefSeq" id="WP_330799951.1">
    <property type="nucleotide sequence ID" value="NZ_JAZEWV010000042.1"/>
</dbReference>
<dbReference type="SUPFAM" id="SSF49899">
    <property type="entry name" value="Concanavalin A-like lectins/glucanases"/>
    <property type="match status" value="1"/>
</dbReference>
<dbReference type="EMBL" id="JAZEWV010000042">
    <property type="protein sequence ID" value="MEE4546248.1"/>
    <property type="molecule type" value="Genomic_DNA"/>
</dbReference>
<keyword evidence="1" id="KW-0732">Signal</keyword>
<dbReference type="PROSITE" id="PS51318">
    <property type="entry name" value="TAT"/>
    <property type="match status" value="1"/>
</dbReference>
<evidence type="ECO:0000313" key="4">
    <source>
        <dbReference type="Proteomes" id="UP001344658"/>
    </source>
</evidence>
<dbReference type="InterPro" id="IPR014895">
    <property type="entry name" value="Alginate_lyase_2"/>
</dbReference>
<feature type="domain" description="F5/8 type C" evidence="2">
    <location>
        <begin position="22"/>
        <end position="172"/>
    </location>
</feature>